<feature type="region of interest" description="Disordered" evidence="3">
    <location>
        <begin position="285"/>
        <end position="376"/>
    </location>
</feature>
<evidence type="ECO:0000256" key="2">
    <source>
        <dbReference type="PROSITE-ProRule" id="PRU00176"/>
    </source>
</evidence>
<dbReference type="EMBL" id="LIHL02000011">
    <property type="protein sequence ID" value="KAF5454543.1"/>
    <property type="molecule type" value="Genomic_DNA"/>
</dbReference>
<feature type="compositionally biased region" description="Basic and acidic residues" evidence="3">
    <location>
        <begin position="353"/>
        <end position="362"/>
    </location>
</feature>
<dbReference type="PANTHER" id="PTHR21245">
    <property type="entry name" value="HETEROGENEOUS NUCLEAR RIBONUCLEOPROTEIN"/>
    <property type="match status" value="1"/>
</dbReference>
<comment type="caution">
    <text evidence="5">The sequence shown here is derived from an EMBL/GenBank/DDBJ whole genome shotgun (WGS) entry which is preliminary data.</text>
</comment>
<feature type="domain" description="RRM" evidence="4">
    <location>
        <begin position="402"/>
        <end position="480"/>
    </location>
</feature>
<evidence type="ECO:0000256" key="3">
    <source>
        <dbReference type="SAM" id="MobiDB-lite"/>
    </source>
</evidence>
<dbReference type="Proteomes" id="UP000619265">
    <property type="component" value="Unassembled WGS sequence"/>
</dbReference>
<evidence type="ECO:0000313" key="5">
    <source>
        <dbReference type="EMBL" id="KAF5454543.1"/>
    </source>
</evidence>
<name>A0A833UGC2_JUGRE</name>
<feature type="compositionally biased region" description="Basic and acidic residues" evidence="3">
    <location>
        <begin position="331"/>
        <end position="340"/>
    </location>
</feature>
<dbReference type="Gramene" id="Jr11_07760_p1">
    <property type="protein sequence ID" value="cds.Jr11_07760_p1"/>
    <property type="gene ID" value="Jr11_07760"/>
</dbReference>
<proteinExistence type="predicted"/>
<dbReference type="Gene3D" id="3.30.70.330">
    <property type="match status" value="3"/>
</dbReference>
<dbReference type="InterPro" id="IPR035979">
    <property type="entry name" value="RBD_domain_sf"/>
</dbReference>
<dbReference type="InterPro" id="IPR012677">
    <property type="entry name" value="Nucleotide-bd_a/b_plait_sf"/>
</dbReference>
<reference evidence="5" key="2">
    <citation type="submission" date="2020-03" db="EMBL/GenBank/DDBJ databases">
        <title>Walnut 2.0.</title>
        <authorList>
            <person name="Marrano A."/>
            <person name="Britton M."/>
            <person name="Zimin A.V."/>
            <person name="Zaini P.A."/>
            <person name="Workman R."/>
            <person name="Puiu D."/>
            <person name="Bianco L."/>
            <person name="Allen B.J."/>
            <person name="Troggio M."/>
            <person name="Leslie C.A."/>
            <person name="Timp W."/>
            <person name="Dendekar A."/>
            <person name="Salzberg S.L."/>
            <person name="Neale D.B."/>
        </authorList>
    </citation>
    <scope>NUCLEOTIDE SEQUENCE</scope>
    <source>
        <tissue evidence="5">Leaves</tissue>
    </source>
</reference>
<dbReference type="CDD" id="cd00590">
    <property type="entry name" value="RRM_SF"/>
    <property type="match status" value="3"/>
</dbReference>
<gene>
    <name evidence="5" type="ORF">F2P56_024199</name>
</gene>
<evidence type="ECO:0000256" key="1">
    <source>
        <dbReference type="ARBA" id="ARBA00022884"/>
    </source>
</evidence>
<protein>
    <recommendedName>
        <fullName evidence="4">RRM domain-containing protein</fullName>
    </recommendedName>
</protein>
<evidence type="ECO:0000259" key="4">
    <source>
        <dbReference type="PROSITE" id="PS50102"/>
    </source>
</evidence>
<dbReference type="InterPro" id="IPR000504">
    <property type="entry name" value="RRM_dom"/>
</dbReference>
<dbReference type="SMART" id="SM00360">
    <property type="entry name" value="RRM"/>
    <property type="match status" value="3"/>
</dbReference>
<accession>A0A833UGC2</accession>
<feature type="region of interest" description="Disordered" evidence="3">
    <location>
        <begin position="28"/>
        <end position="209"/>
    </location>
</feature>
<keyword evidence="1 2" id="KW-0694">RNA-binding</keyword>
<feature type="non-terminal residue" evidence="5">
    <location>
        <position position="900"/>
    </location>
</feature>
<organism evidence="5 6">
    <name type="scientific">Juglans regia</name>
    <name type="common">English walnut</name>
    <dbReference type="NCBI Taxonomy" id="51240"/>
    <lineage>
        <taxon>Eukaryota</taxon>
        <taxon>Viridiplantae</taxon>
        <taxon>Streptophyta</taxon>
        <taxon>Embryophyta</taxon>
        <taxon>Tracheophyta</taxon>
        <taxon>Spermatophyta</taxon>
        <taxon>Magnoliopsida</taxon>
        <taxon>eudicotyledons</taxon>
        <taxon>Gunneridae</taxon>
        <taxon>Pentapetalae</taxon>
        <taxon>rosids</taxon>
        <taxon>fabids</taxon>
        <taxon>Fagales</taxon>
        <taxon>Juglandaceae</taxon>
        <taxon>Juglans</taxon>
    </lineage>
</organism>
<dbReference type="GO" id="GO:0003723">
    <property type="term" value="F:RNA binding"/>
    <property type="evidence" value="ECO:0007669"/>
    <property type="project" value="UniProtKB-UniRule"/>
</dbReference>
<feature type="compositionally biased region" description="Basic and acidic residues" evidence="3">
    <location>
        <begin position="159"/>
        <end position="194"/>
    </location>
</feature>
<dbReference type="FunFam" id="3.30.70.330:FF:000816">
    <property type="entry name" value="Heterogeneous nuclear ribonucleoprotein Q"/>
    <property type="match status" value="1"/>
</dbReference>
<feature type="compositionally biased region" description="Basic residues" evidence="3">
    <location>
        <begin position="128"/>
        <end position="139"/>
    </location>
</feature>
<dbReference type="PROSITE" id="PS50102">
    <property type="entry name" value="RRM"/>
    <property type="match status" value="3"/>
</dbReference>
<dbReference type="FunFam" id="3.30.70.330:FF:000187">
    <property type="entry name" value="Heterogeneous nuclear ribonucleoprotein Q"/>
    <property type="match status" value="1"/>
</dbReference>
<feature type="region of interest" description="Disordered" evidence="3">
    <location>
        <begin position="226"/>
        <end position="259"/>
    </location>
</feature>
<evidence type="ECO:0000313" key="6">
    <source>
        <dbReference type="Proteomes" id="UP000619265"/>
    </source>
</evidence>
<reference evidence="5" key="1">
    <citation type="submission" date="2015-10" db="EMBL/GenBank/DDBJ databases">
        <authorList>
            <person name="Martinez-Garcia P.J."/>
            <person name="Crepeau M.W."/>
            <person name="Puiu D."/>
            <person name="Gonzalez-Ibeas D."/>
            <person name="Whalen J."/>
            <person name="Stevens K."/>
            <person name="Paul R."/>
            <person name="Butterfield T."/>
            <person name="Britton M."/>
            <person name="Reagan R."/>
            <person name="Chakraborty S."/>
            <person name="Walawage S.L."/>
            <person name="Vasquez-Gross H.A."/>
            <person name="Cardeno C."/>
            <person name="Famula R."/>
            <person name="Pratt K."/>
            <person name="Kuruganti S."/>
            <person name="Aradhya M.K."/>
            <person name="Leslie C.A."/>
            <person name="Dandekar A.M."/>
            <person name="Salzberg S.L."/>
            <person name="Wegrzyn J.L."/>
            <person name="Langley C.H."/>
            <person name="Neale D.B."/>
        </authorList>
    </citation>
    <scope>NUCLEOTIDE SEQUENCE</scope>
    <source>
        <tissue evidence="5">Leaves</tissue>
    </source>
</reference>
<dbReference type="AlphaFoldDB" id="A0A833UGC2"/>
<dbReference type="SUPFAM" id="SSF54928">
    <property type="entry name" value="RNA-binding domain, RBD"/>
    <property type="match status" value="2"/>
</dbReference>
<feature type="compositionally biased region" description="Basic and acidic residues" evidence="3">
    <location>
        <begin position="285"/>
        <end position="318"/>
    </location>
</feature>
<dbReference type="Pfam" id="PF00076">
    <property type="entry name" value="RRM_1"/>
    <property type="match status" value="3"/>
</dbReference>
<feature type="domain" description="RRM" evidence="4">
    <location>
        <begin position="482"/>
        <end position="567"/>
    </location>
</feature>
<feature type="compositionally biased region" description="Basic and acidic residues" evidence="3">
    <location>
        <begin position="227"/>
        <end position="259"/>
    </location>
</feature>
<feature type="compositionally biased region" description="Polar residues" evidence="3">
    <location>
        <begin position="28"/>
        <end position="39"/>
    </location>
</feature>
<sequence length="900" mass="99031">TIGHLLRKERILPCLTYYSLAVQSSFVSMRTRNSDTPKSATAKKTPPSRKSATKTPPNPPEPALESATPKPAETKRGAATKAKQVKKNETTPSPSASDSKAEGPSVAEEPKATADAAQPQVTPGTKVVAKKSSVKRMTGRTKTPVSKKAVMVQTPKSGDSGKAKLEHSQEENVECMGKDELTVENVGEPKKNEETVMESGKPAAENAGESMIKEGSAMELDEPAVEMARESARNEKITAEVEEHAGEKIGGSAKKEERAKEVQVAHVVNVGVSSKQEESVVARVGKSLENEGTDGTKEREVVMKEKEETRDFGNKEETNVVSVNLEGNSIEEFRGEDTQPAKDYGSDEGMEDYGDRLDLGEHGEEELAEDDPDEAAEDTEALQEECRELTAAAKERRHNKEHEIFVGGLDRDAEEEDLRKVFERMGEVVEVRLHKDPSTNKNKGYAFVKFANKEHAKRALSEMKNPVIRGKRCGTAPSEDSDTLFLGNICNTWTKEAIKQKLKEYGVEGVENITLVSDVQHEGLSRGFAFLEFSCHVDAMLAYKRLQKPDVIFGHPERTAKVAFADPLREPDPAIMAQVKSVFLDGLPPYWDEDHVREKLKGYGDIVQIVLARNMSTAKRKDFGFIDFSAHEAAVACVAGINSTQLGDGKVKVKARLSNPLPKTQAVKGGLCGGFRIGHGNGLATSNFGRGFGRRGQPFSRSNFQWNRGFYQGGRGQTGRMGFPNEYDVGTPHTNFHGRHFTGQGGRRDSYRGGNYTSGVGAAVAAPSRPNLDRPWHGAPDRGRGMHFPSRRQPYSPEGHFDRHAIGGHFDGPYLYDENGHGMKRPFYMTDHDPHYLEPRRFRSRLDYTDPSAFHGSGFHDNYGAGSSIYPHDYYGPDYGGGSYSSFHGSDRPYGGGYYY</sequence>
<feature type="compositionally biased region" description="Acidic residues" evidence="3">
    <location>
        <begin position="363"/>
        <end position="376"/>
    </location>
</feature>
<feature type="domain" description="RRM" evidence="4">
    <location>
        <begin position="580"/>
        <end position="658"/>
    </location>
</feature>